<feature type="transmembrane region" description="Helical" evidence="1">
    <location>
        <begin position="149"/>
        <end position="173"/>
    </location>
</feature>
<accession>A0A9X2FB96</accession>
<dbReference type="PROSITE" id="PS51257">
    <property type="entry name" value="PROKAR_LIPOPROTEIN"/>
    <property type="match status" value="1"/>
</dbReference>
<keyword evidence="1" id="KW-0472">Membrane</keyword>
<feature type="transmembrane region" description="Helical" evidence="1">
    <location>
        <begin position="58"/>
        <end position="77"/>
    </location>
</feature>
<keyword evidence="3" id="KW-1185">Reference proteome</keyword>
<sequence length="187" mass="20651">MKFSLKWLLVVVTYLAVATAACVHQGYGWRWALWVGNLLLVLYAVLAVVYFRGRSQAMALGFVLYAVAATVAMMRFATLSPIADAIRPFVPAAVATNEEIAEAAERVERLRWEMVISANAASTEYRDRTQQQYKAAQQRLQSMVPLMSLAGAVESLCVMAAGLVGCVVGRHVWTVAQRQQTKPAEER</sequence>
<proteinExistence type="predicted"/>
<reference evidence="2" key="1">
    <citation type="submission" date="2022-06" db="EMBL/GenBank/DDBJ databases">
        <title>Aeoliella straminimaris, a novel planctomycete from sediments.</title>
        <authorList>
            <person name="Vitorino I.R."/>
            <person name="Lage O.M."/>
        </authorList>
    </citation>
    <scope>NUCLEOTIDE SEQUENCE</scope>
    <source>
        <strain evidence="2">ICT_H6.2</strain>
    </source>
</reference>
<evidence type="ECO:0000256" key="1">
    <source>
        <dbReference type="SAM" id="Phobius"/>
    </source>
</evidence>
<evidence type="ECO:0000313" key="3">
    <source>
        <dbReference type="Proteomes" id="UP001155241"/>
    </source>
</evidence>
<dbReference type="AlphaFoldDB" id="A0A9X2FB96"/>
<evidence type="ECO:0000313" key="2">
    <source>
        <dbReference type="EMBL" id="MCO6045797.1"/>
    </source>
</evidence>
<comment type="caution">
    <text evidence="2">The sequence shown here is derived from an EMBL/GenBank/DDBJ whole genome shotgun (WGS) entry which is preliminary data.</text>
</comment>
<feature type="transmembrane region" description="Helical" evidence="1">
    <location>
        <begin position="32"/>
        <end position="51"/>
    </location>
</feature>
<dbReference type="EMBL" id="JAMXLR010000061">
    <property type="protein sequence ID" value="MCO6045797.1"/>
    <property type="molecule type" value="Genomic_DNA"/>
</dbReference>
<name>A0A9X2FB96_9BACT</name>
<keyword evidence="1" id="KW-0812">Transmembrane</keyword>
<protein>
    <submittedName>
        <fullName evidence="2">Uncharacterized protein</fullName>
    </submittedName>
</protein>
<dbReference type="Proteomes" id="UP001155241">
    <property type="component" value="Unassembled WGS sequence"/>
</dbReference>
<keyword evidence="1" id="KW-1133">Transmembrane helix</keyword>
<dbReference type="RefSeq" id="WP_252853908.1">
    <property type="nucleotide sequence ID" value="NZ_JAMXLR010000061.1"/>
</dbReference>
<organism evidence="2 3">
    <name type="scientific">Aeoliella straminimaris</name>
    <dbReference type="NCBI Taxonomy" id="2954799"/>
    <lineage>
        <taxon>Bacteria</taxon>
        <taxon>Pseudomonadati</taxon>
        <taxon>Planctomycetota</taxon>
        <taxon>Planctomycetia</taxon>
        <taxon>Pirellulales</taxon>
        <taxon>Lacipirellulaceae</taxon>
        <taxon>Aeoliella</taxon>
    </lineage>
</organism>
<gene>
    <name evidence="2" type="ORF">NG895_18010</name>
</gene>